<dbReference type="GO" id="GO:0004788">
    <property type="term" value="F:thiamine diphosphokinase activity"/>
    <property type="evidence" value="ECO:0007669"/>
    <property type="project" value="UniProtKB-ARBA"/>
</dbReference>
<dbReference type="Pfam" id="PF04265">
    <property type="entry name" value="TPK_B1_binding"/>
    <property type="match status" value="1"/>
</dbReference>
<dbReference type="Gene3D" id="3.40.50.10240">
    <property type="entry name" value="Thiamin pyrophosphokinase, catalytic domain"/>
    <property type="match status" value="1"/>
</dbReference>
<reference evidence="6 7" key="1">
    <citation type="journal article" date="2024" name="bioRxiv">
        <title>A reference genome for Trichogramma kaykai: A tiny desert-dwelling parasitoid wasp with competing sex-ratio distorters.</title>
        <authorList>
            <person name="Culotta J."/>
            <person name="Lindsey A.R."/>
        </authorList>
    </citation>
    <scope>NUCLEOTIDE SEQUENCE [LARGE SCALE GENOMIC DNA]</scope>
    <source>
        <strain evidence="6 7">KSX58</strain>
    </source>
</reference>
<keyword evidence="7" id="KW-1185">Reference proteome</keyword>
<comment type="caution">
    <text evidence="6">The sequence shown here is derived from an EMBL/GenBank/DDBJ whole genome shotgun (WGS) entry which is preliminary data.</text>
</comment>
<name>A0ABD2W3C6_9HYME</name>
<dbReference type="PANTHER" id="PTHR13622:SF8">
    <property type="entry name" value="THIAMIN PYROPHOSPHOKINASE 1"/>
    <property type="match status" value="1"/>
</dbReference>
<evidence type="ECO:0000259" key="5">
    <source>
        <dbReference type="SMART" id="SM00983"/>
    </source>
</evidence>
<evidence type="ECO:0000313" key="7">
    <source>
        <dbReference type="Proteomes" id="UP001627154"/>
    </source>
</evidence>
<dbReference type="Proteomes" id="UP001627154">
    <property type="component" value="Unassembled WGS sequence"/>
</dbReference>
<keyword evidence="3" id="KW-0418">Kinase</keyword>
<dbReference type="InterPro" id="IPR006282">
    <property type="entry name" value="Thi_PPkinase"/>
</dbReference>
<dbReference type="InterPro" id="IPR036371">
    <property type="entry name" value="TPK_B1-bd_sf"/>
</dbReference>
<dbReference type="GO" id="GO:0042723">
    <property type="term" value="P:thiamine-containing compound metabolic process"/>
    <property type="evidence" value="ECO:0007669"/>
    <property type="project" value="UniProtKB-ARBA"/>
</dbReference>
<gene>
    <name evidence="6" type="ORF">TKK_017314</name>
</gene>
<dbReference type="SMART" id="SM00983">
    <property type="entry name" value="TPK_B1_binding"/>
    <property type="match status" value="1"/>
</dbReference>
<dbReference type="GO" id="GO:0016301">
    <property type="term" value="F:kinase activity"/>
    <property type="evidence" value="ECO:0007669"/>
    <property type="project" value="UniProtKB-KW"/>
</dbReference>
<dbReference type="InterPro" id="IPR007373">
    <property type="entry name" value="Thiamin_PyroPKinase_B1-bd"/>
</dbReference>
<dbReference type="EMBL" id="JBJJXI010000137">
    <property type="protein sequence ID" value="KAL3387364.1"/>
    <property type="molecule type" value="Genomic_DNA"/>
</dbReference>
<evidence type="ECO:0000313" key="6">
    <source>
        <dbReference type="EMBL" id="KAL3387364.1"/>
    </source>
</evidence>
<dbReference type="Gene3D" id="2.60.120.320">
    <property type="entry name" value="Thiamin pyrophosphokinase, thiamin-binding domain"/>
    <property type="match status" value="1"/>
</dbReference>
<protein>
    <recommendedName>
        <fullName evidence="5">Thiamin pyrophosphokinase thiamin-binding domain-containing protein</fullName>
    </recommendedName>
</protein>
<proteinExistence type="predicted"/>
<dbReference type="SUPFAM" id="SSF63862">
    <property type="entry name" value="Thiamin pyrophosphokinase, substrate-binding domain"/>
    <property type="match status" value="1"/>
</dbReference>
<dbReference type="AlphaFoldDB" id="A0ABD2W3C6"/>
<keyword evidence="1" id="KW-0808">Transferase</keyword>
<dbReference type="InterPro" id="IPR007371">
    <property type="entry name" value="TPK_catalytic"/>
</dbReference>
<evidence type="ECO:0000256" key="3">
    <source>
        <dbReference type="ARBA" id="ARBA00022777"/>
    </source>
</evidence>
<dbReference type="InterPro" id="IPR036759">
    <property type="entry name" value="TPK_catalytic_sf"/>
</dbReference>
<sequence>MGSKDEIPEEIWDVMKIYQYPKNYKYALIILNQKILLPEDYVLPLWEKATVTVTVDGGTNFWFEYIGECAADVLSGCNTKYLPTMVTGDMDSIKPNLLEKLKKTKTKVIVTPDVMETDYTKSLMQLYIYITENQIKLDGIHVLTEMSGRFDHIISQINTLHKCNRIVHKIPIVQMTGGSLIWLLQPGNHKILIPDSILQAKSWCSLIPFGNSNNCVITKGLKWDLNKRCMKFGELISTSNSFSGQSEVKVTTDVPLIWSMSIEVLTKIYLE</sequence>
<dbReference type="SUPFAM" id="SSF63999">
    <property type="entry name" value="Thiamin pyrophosphokinase, catalytic domain"/>
    <property type="match status" value="1"/>
</dbReference>
<evidence type="ECO:0000256" key="2">
    <source>
        <dbReference type="ARBA" id="ARBA00022741"/>
    </source>
</evidence>
<dbReference type="FunFam" id="2.60.120.320:FF:000001">
    <property type="entry name" value="Thiamine pyrophosphokinase"/>
    <property type="match status" value="1"/>
</dbReference>
<dbReference type="GO" id="GO:0005524">
    <property type="term" value="F:ATP binding"/>
    <property type="evidence" value="ECO:0007669"/>
    <property type="project" value="UniProtKB-KW"/>
</dbReference>
<dbReference type="NCBIfam" id="TIGR01378">
    <property type="entry name" value="thi_PPkinase"/>
    <property type="match status" value="1"/>
</dbReference>
<dbReference type="Pfam" id="PF04263">
    <property type="entry name" value="TPK_catalytic"/>
    <property type="match status" value="1"/>
</dbReference>
<feature type="domain" description="Thiamin pyrophosphokinase thiamin-binding" evidence="5">
    <location>
        <begin position="187"/>
        <end position="256"/>
    </location>
</feature>
<dbReference type="PANTHER" id="PTHR13622">
    <property type="entry name" value="THIAMIN PYROPHOSPHOKINASE"/>
    <property type="match status" value="1"/>
</dbReference>
<evidence type="ECO:0000256" key="4">
    <source>
        <dbReference type="ARBA" id="ARBA00022840"/>
    </source>
</evidence>
<organism evidence="6 7">
    <name type="scientific">Trichogramma kaykai</name>
    <dbReference type="NCBI Taxonomy" id="54128"/>
    <lineage>
        <taxon>Eukaryota</taxon>
        <taxon>Metazoa</taxon>
        <taxon>Ecdysozoa</taxon>
        <taxon>Arthropoda</taxon>
        <taxon>Hexapoda</taxon>
        <taxon>Insecta</taxon>
        <taxon>Pterygota</taxon>
        <taxon>Neoptera</taxon>
        <taxon>Endopterygota</taxon>
        <taxon>Hymenoptera</taxon>
        <taxon>Apocrita</taxon>
        <taxon>Proctotrupomorpha</taxon>
        <taxon>Chalcidoidea</taxon>
        <taxon>Trichogrammatidae</taxon>
        <taxon>Trichogramma</taxon>
    </lineage>
</organism>
<keyword evidence="2" id="KW-0547">Nucleotide-binding</keyword>
<accession>A0ABD2W3C6</accession>
<dbReference type="CDD" id="cd07995">
    <property type="entry name" value="TPK"/>
    <property type="match status" value="1"/>
</dbReference>
<keyword evidence="4" id="KW-0067">ATP-binding</keyword>
<evidence type="ECO:0000256" key="1">
    <source>
        <dbReference type="ARBA" id="ARBA00022679"/>
    </source>
</evidence>